<proteinExistence type="inferred from homology"/>
<protein>
    <recommendedName>
        <fullName evidence="8">Indole-3-glycerol phosphate synthase</fullName>
        <shortName evidence="8">IGPS</shortName>
        <ecNumber evidence="8">4.1.1.48</ecNumber>
    </recommendedName>
</protein>
<evidence type="ECO:0000313" key="11">
    <source>
        <dbReference type="Proteomes" id="UP000744438"/>
    </source>
</evidence>
<dbReference type="NCBIfam" id="NF001377">
    <property type="entry name" value="PRK00278.2-4"/>
    <property type="match status" value="1"/>
</dbReference>
<dbReference type="Proteomes" id="UP000744438">
    <property type="component" value="Unassembled WGS sequence"/>
</dbReference>
<dbReference type="GO" id="GO:0000162">
    <property type="term" value="P:L-tryptophan biosynthetic process"/>
    <property type="evidence" value="ECO:0007669"/>
    <property type="project" value="UniProtKB-UniRule"/>
</dbReference>
<reference evidence="10" key="1">
    <citation type="submission" date="2020-10" db="EMBL/GenBank/DDBJ databases">
        <title>Microbiome of the Black Sea water column analyzed by genome centric metagenomics.</title>
        <authorList>
            <person name="Cabello-Yeves P.J."/>
            <person name="Callieri C."/>
            <person name="Picazo A."/>
            <person name="Mehrshad M."/>
            <person name="Haro-Moreno J.M."/>
            <person name="Roda-Garcia J."/>
            <person name="Dzembekova N."/>
            <person name="Slabakova V."/>
            <person name="Slabakova N."/>
            <person name="Moncheva S."/>
            <person name="Rodriguez-Valera F."/>
        </authorList>
    </citation>
    <scope>NUCLEOTIDE SEQUENCE</scope>
    <source>
        <strain evidence="10">BS307-5m-G49</strain>
    </source>
</reference>
<evidence type="ECO:0000256" key="3">
    <source>
        <dbReference type="ARBA" id="ARBA00022605"/>
    </source>
</evidence>
<evidence type="ECO:0000256" key="7">
    <source>
        <dbReference type="ARBA" id="ARBA00023239"/>
    </source>
</evidence>
<dbReference type="Gene3D" id="3.20.20.70">
    <property type="entry name" value="Aldolase class I"/>
    <property type="match status" value="1"/>
</dbReference>
<evidence type="ECO:0000256" key="4">
    <source>
        <dbReference type="ARBA" id="ARBA00022793"/>
    </source>
</evidence>
<dbReference type="EC" id="4.1.1.48" evidence="8"/>
<dbReference type="AlphaFoldDB" id="A0A937LE67"/>
<gene>
    <name evidence="8 10" type="primary">trpC</name>
    <name evidence="10" type="ORF">ISQ63_01380</name>
</gene>
<dbReference type="NCBIfam" id="NF001373">
    <property type="entry name" value="PRK00278.1-6"/>
    <property type="match status" value="1"/>
</dbReference>
<evidence type="ECO:0000313" key="10">
    <source>
        <dbReference type="EMBL" id="MBL6811517.1"/>
    </source>
</evidence>
<dbReference type="InterPro" id="IPR013798">
    <property type="entry name" value="Indole-3-glycerol_P_synth_dom"/>
</dbReference>
<keyword evidence="7 8" id="KW-0456">Lyase</keyword>
<dbReference type="InterPro" id="IPR011060">
    <property type="entry name" value="RibuloseP-bd_barrel"/>
</dbReference>
<evidence type="ECO:0000256" key="8">
    <source>
        <dbReference type="HAMAP-Rule" id="MF_00134"/>
    </source>
</evidence>
<dbReference type="GO" id="GO:0004425">
    <property type="term" value="F:indole-3-glycerol-phosphate synthase activity"/>
    <property type="evidence" value="ECO:0007669"/>
    <property type="project" value="UniProtKB-UniRule"/>
</dbReference>
<keyword evidence="6 8" id="KW-0057">Aromatic amino acid biosynthesis</keyword>
<comment type="pathway">
    <text evidence="2 8">Amino-acid biosynthesis; L-tryptophan biosynthesis; L-tryptophan from chorismate: step 4/5.</text>
</comment>
<dbReference type="Pfam" id="PF00218">
    <property type="entry name" value="IGPS"/>
    <property type="match status" value="1"/>
</dbReference>
<evidence type="ECO:0000256" key="2">
    <source>
        <dbReference type="ARBA" id="ARBA00004696"/>
    </source>
</evidence>
<dbReference type="InterPro" id="IPR045186">
    <property type="entry name" value="Indole-3-glycerol_P_synth"/>
</dbReference>
<evidence type="ECO:0000259" key="9">
    <source>
        <dbReference type="Pfam" id="PF00218"/>
    </source>
</evidence>
<dbReference type="GO" id="GO:0004640">
    <property type="term" value="F:phosphoribosylanthranilate isomerase activity"/>
    <property type="evidence" value="ECO:0007669"/>
    <property type="project" value="TreeGrafter"/>
</dbReference>
<name>A0A937LE67_9GAMM</name>
<evidence type="ECO:0000256" key="1">
    <source>
        <dbReference type="ARBA" id="ARBA00001633"/>
    </source>
</evidence>
<dbReference type="EMBL" id="JADHQC010000004">
    <property type="protein sequence ID" value="MBL6811517.1"/>
    <property type="molecule type" value="Genomic_DNA"/>
</dbReference>
<dbReference type="SUPFAM" id="SSF51366">
    <property type="entry name" value="Ribulose-phoshate binding barrel"/>
    <property type="match status" value="1"/>
</dbReference>
<feature type="domain" description="Indole-3-glycerol phosphate synthase" evidence="9">
    <location>
        <begin position="4"/>
        <end position="257"/>
    </location>
</feature>
<keyword evidence="4 8" id="KW-0210">Decarboxylase</keyword>
<comment type="catalytic activity">
    <reaction evidence="1 8">
        <text>1-(2-carboxyphenylamino)-1-deoxy-D-ribulose 5-phosphate + H(+) = (1S,2R)-1-C-(indol-3-yl)glycerol 3-phosphate + CO2 + H2O</text>
        <dbReference type="Rhea" id="RHEA:23476"/>
        <dbReference type="ChEBI" id="CHEBI:15377"/>
        <dbReference type="ChEBI" id="CHEBI:15378"/>
        <dbReference type="ChEBI" id="CHEBI:16526"/>
        <dbReference type="ChEBI" id="CHEBI:58613"/>
        <dbReference type="ChEBI" id="CHEBI:58866"/>
        <dbReference type="EC" id="4.1.1.48"/>
    </reaction>
</comment>
<comment type="similarity">
    <text evidence="8">Belongs to the TrpC family.</text>
</comment>
<organism evidence="10 11">
    <name type="scientific">SAR86 cluster bacterium</name>
    <dbReference type="NCBI Taxonomy" id="2030880"/>
    <lineage>
        <taxon>Bacteria</taxon>
        <taxon>Pseudomonadati</taxon>
        <taxon>Pseudomonadota</taxon>
        <taxon>Gammaproteobacteria</taxon>
        <taxon>SAR86 cluster</taxon>
    </lineage>
</organism>
<evidence type="ECO:0000256" key="6">
    <source>
        <dbReference type="ARBA" id="ARBA00023141"/>
    </source>
</evidence>
<keyword evidence="3 8" id="KW-0028">Amino-acid biosynthesis</keyword>
<dbReference type="FunFam" id="3.20.20.70:FF:000024">
    <property type="entry name" value="Indole-3-glycerol phosphate synthase"/>
    <property type="match status" value="1"/>
</dbReference>
<dbReference type="PANTHER" id="PTHR22854">
    <property type="entry name" value="TRYPTOPHAN BIOSYNTHESIS PROTEIN"/>
    <property type="match status" value="1"/>
</dbReference>
<evidence type="ECO:0000256" key="5">
    <source>
        <dbReference type="ARBA" id="ARBA00022822"/>
    </source>
</evidence>
<dbReference type="HAMAP" id="MF_00134_B">
    <property type="entry name" value="IGPS_B"/>
    <property type="match status" value="1"/>
</dbReference>
<keyword evidence="5 8" id="KW-0822">Tryptophan biosynthesis</keyword>
<dbReference type="InterPro" id="IPR001468">
    <property type="entry name" value="Indole-3-GlycerolPSynthase_CS"/>
</dbReference>
<sequence>MNQLNKIIETTKETVKKSSSYRSISSLEEDFSKYKKRGFIEAISKKVSKEETAIIAEIKKASPSKGLIRQDFEPKKIAEDYEANGASSLSILTDEPFFQGKLEYLDVVRNICELPILRKDFMIDLYQIYETKASGGDCILLIVAALDLAQLKDFSQLAEELNLDVLIEVHSEDELNTALSIDPRLVGINNRDLTTFEVDKNLAIKLAKQISSDVIVVSESGISSREDILSSKEEGIHSFLIGESFMREPSPGEALRDILGK</sequence>
<dbReference type="InterPro" id="IPR013785">
    <property type="entry name" value="Aldolase_TIM"/>
</dbReference>
<comment type="caution">
    <text evidence="10">The sequence shown here is derived from an EMBL/GenBank/DDBJ whole genome shotgun (WGS) entry which is preliminary data.</text>
</comment>
<dbReference type="PANTHER" id="PTHR22854:SF2">
    <property type="entry name" value="INDOLE-3-GLYCEROL-PHOSPHATE SYNTHASE"/>
    <property type="match status" value="1"/>
</dbReference>
<dbReference type="CDD" id="cd00331">
    <property type="entry name" value="IGPS"/>
    <property type="match status" value="1"/>
</dbReference>
<dbReference type="PROSITE" id="PS00614">
    <property type="entry name" value="IGPS"/>
    <property type="match status" value="1"/>
</dbReference>
<accession>A0A937LE67</accession>